<evidence type="ECO:0000259" key="9">
    <source>
        <dbReference type="Pfam" id="PF00218"/>
    </source>
</evidence>
<evidence type="ECO:0000256" key="1">
    <source>
        <dbReference type="ARBA" id="ARBA00001633"/>
    </source>
</evidence>
<name>A0A1N5VRI5_9ARCH</name>
<dbReference type="EMBL" id="LT671858">
    <property type="protein sequence ID" value="SIM75613.1"/>
    <property type="molecule type" value="Genomic_DNA"/>
</dbReference>
<dbReference type="PANTHER" id="PTHR22854:SF2">
    <property type="entry name" value="INDOLE-3-GLYCEROL-PHOSPHATE SYNTHASE"/>
    <property type="match status" value="1"/>
</dbReference>
<dbReference type="AlphaFoldDB" id="A0A1N5VRI5"/>
<reference evidence="12" key="2">
    <citation type="submission" date="2016-06" db="EMBL/GenBank/DDBJ databases">
        <authorList>
            <person name="Toshchakov V.S."/>
        </authorList>
    </citation>
    <scope>NUCLEOTIDE SEQUENCE [LARGE SCALE GENOMIC DNA]</scope>
    <source>
        <strain>PM4 (JCM 30641</strain>
        <strain evidence="12">\VKM B-2940)</strain>
    </source>
</reference>
<reference evidence="10 13" key="1">
    <citation type="submission" date="2016-04" db="EMBL/GenBank/DDBJ databases">
        <authorList>
            <person name="Evans L.H."/>
            <person name="Alamgir A."/>
            <person name="Owens N."/>
            <person name="Weber N.D."/>
            <person name="Virtaneva K."/>
            <person name="Barbian K."/>
            <person name="Babar A."/>
            <person name="Rosenke K."/>
        </authorList>
    </citation>
    <scope>NUCLEOTIDE SEQUENCE [LARGE SCALE GENOMIC DNA]</scope>
    <source>
        <strain evidence="10">S5</strain>
        <strain evidence="13">S5(T) (JCM 30642 \VKM B-2941)</strain>
    </source>
</reference>
<evidence type="ECO:0000256" key="4">
    <source>
        <dbReference type="ARBA" id="ARBA00022605"/>
    </source>
</evidence>
<evidence type="ECO:0000256" key="3">
    <source>
        <dbReference type="ARBA" id="ARBA00012362"/>
    </source>
</evidence>
<dbReference type="UniPathway" id="UPA00035">
    <property type="reaction ID" value="UER00043"/>
</dbReference>
<keyword evidence="4" id="KW-0028">Amino-acid biosynthesis</keyword>
<dbReference type="GO" id="GO:0004425">
    <property type="term" value="F:indole-3-glycerol-phosphate synthase activity"/>
    <property type="evidence" value="ECO:0007669"/>
    <property type="project" value="UniProtKB-EC"/>
</dbReference>
<accession>A0A1N5VRI5</accession>
<dbReference type="STRING" id="1673428.CPM_1480"/>
<keyword evidence="6" id="KW-0822">Tryptophan biosynthesis</keyword>
<dbReference type="GeneID" id="41588728"/>
<feature type="domain" description="Indole-3-glycerol phosphate synthase" evidence="9">
    <location>
        <begin position="12"/>
        <end position="234"/>
    </location>
</feature>
<gene>
    <name evidence="11" type="ORF">CPM_1480</name>
    <name evidence="10" type="ORF">CSP5_1486</name>
</gene>
<dbReference type="GO" id="GO:0004640">
    <property type="term" value="F:phosphoribosylanthranilate isomerase activity"/>
    <property type="evidence" value="ECO:0007669"/>
    <property type="project" value="TreeGrafter"/>
</dbReference>
<dbReference type="GO" id="GO:0000162">
    <property type="term" value="P:L-tryptophan biosynthetic process"/>
    <property type="evidence" value="ECO:0007669"/>
    <property type="project" value="UniProtKB-UniPathway"/>
</dbReference>
<keyword evidence="12" id="KW-1185">Reference proteome</keyword>
<evidence type="ECO:0000256" key="6">
    <source>
        <dbReference type="ARBA" id="ARBA00022822"/>
    </source>
</evidence>
<dbReference type="PANTHER" id="PTHR22854">
    <property type="entry name" value="TRYPTOPHAN BIOSYNTHESIS PROTEIN"/>
    <property type="match status" value="1"/>
</dbReference>
<organism evidence="10 13">
    <name type="scientific">Cuniculiplasma divulgatum</name>
    <dbReference type="NCBI Taxonomy" id="1673428"/>
    <lineage>
        <taxon>Archaea</taxon>
        <taxon>Methanobacteriati</taxon>
        <taxon>Thermoplasmatota</taxon>
        <taxon>Thermoplasmata</taxon>
        <taxon>Thermoplasmatales</taxon>
        <taxon>Cuniculiplasmataceae</taxon>
        <taxon>Cuniculiplasma</taxon>
    </lineage>
</organism>
<dbReference type="SUPFAM" id="SSF51366">
    <property type="entry name" value="Ribulose-phoshate binding barrel"/>
    <property type="match status" value="1"/>
</dbReference>
<evidence type="ECO:0000313" key="12">
    <source>
        <dbReference type="Proteomes" id="UP000187822"/>
    </source>
</evidence>
<sequence length="250" mass="28898">MNVVEQIYRKNEKRNHVSEDMRSRKPISMKNVLGAKGKKLIIEYKRESPSGFYGPSFSSPEKFGDYVKDYADAFSVLTEPDHFAGNFTDGLSLQKFEKPILMKDFIDREEMIETSYNCGFDAILLIADFLPASRMEELTGYAESMHMDVLAEFHDREIFDRIPQGKNVICGYNRRNLRTLKMEGNEDQVVELMAGHEVKVLESGLDRSNYRRLLKMPFDGYLIGSSVLKEPKFVIEIKKEGSDYDDERNE</sequence>
<evidence type="ECO:0000256" key="7">
    <source>
        <dbReference type="ARBA" id="ARBA00023141"/>
    </source>
</evidence>
<dbReference type="EMBL" id="LT719092">
    <property type="protein sequence ID" value="SJK85274.1"/>
    <property type="molecule type" value="Genomic_DNA"/>
</dbReference>
<comment type="catalytic activity">
    <reaction evidence="1">
        <text>1-(2-carboxyphenylamino)-1-deoxy-D-ribulose 5-phosphate + H(+) = (1S,2R)-1-C-(indol-3-yl)glycerol 3-phosphate + CO2 + H2O</text>
        <dbReference type="Rhea" id="RHEA:23476"/>
        <dbReference type="ChEBI" id="CHEBI:15377"/>
        <dbReference type="ChEBI" id="CHEBI:15378"/>
        <dbReference type="ChEBI" id="CHEBI:16526"/>
        <dbReference type="ChEBI" id="CHEBI:58613"/>
        <dbReference type="ChEBI" id="CHEBI:58866"/>
        <dbReference type="EC" id="4.1.1.48"/>
    </reaction>
</comment>
<evidence type="ECO:0000256" key="8">
    <source>
        <dbReference type="ARBA" id="ARBA00023239"/>
    </source>
</evidence>
<evidence type="ECO:0000313" key="11">
    <source>
        <dbReference type="EMBL" id="SJK85274.1"/>
    </source>
</evidence>
<dbReference type="EC" id="4.1.1.48" evidence="3"/>
<evidence type="ECO:0000313" key="13">
    <source>
        <dbReference type="Proteomes" id="UP000195607"/>
    </source>
</evidence>
<keyword evidence="8" id="KW-0456">Lyase</keyword>
<dbReference type="RefSeq" id="WP_021790082.1">
    <property type="nucleotide sequence ID" value="NZ_LT671858.1"/>
</dbReference>
<dbReference type="Proteomes" id="UP000195607">
    <property type="component" value="Chromosome I"/>
</dbReference>
<dbReference type="OrthoDB" id="15223at2157"/>
<evidence type="ECO:0000256" key="2">
    <source>
        <dbReference type="ARBA" id="ARBA00004696"/>
    </source>
</evidence>
<reference evidence="11" key="3">
    <citation type="submission" date="2016-06" db="EMBL/GenBank/DDBJ databases">
        <authorList>
            <person name="Olsen C.W."/>
            <person name="Carey S."/>
            <person name="Hinshaw L."/>
            <person name="Karasin A.I."/>
        </authorList>
    </citation>
    <scope>NUCLEOTIDE SEQUENCE [LARGE SCALE GENOMIC DNA]</scope>
    <source>
        <strain evidence="11">PM4</strain>
    </source>
</reference>
<dbReference type="InterPro" id="IPR045186">
    <property type="entry name" value="Indole-3-glycerol_P_synth"/>
</dbReference>
<protein>
    <recommendedName>
        <fullName evidence="3">indole-3-glycerol-phosphate synthase</fullName>
        <ecNumber evidence="3">4.1.1.48</ecNumber>
    </recommendedName>
</protein>
<dbReference type="Proteomes" id="UP000187822">
    <property type="component" value="Chromosome I"/>
</dbReference>
<comment type="pathway">
    <text evidence="2">Amino-acid biosynthesis; L-tryptophan biosynthesis; L-tryptophan from chorismate: step 4/5.</text>
</comment>
<keyword evidence="7" id="KW-0057">Aromatic amino acid biosynthesis</keyword>
<evidence type="ECO:0000256" key="5">
    <source>
        <dbReference type="ARBA" id="ARBA00022793"/>
    </source>
</evidence>
<proteinExistence type="predicted"/>
<dbReference type="InterPro" id="IPR011060">
    <property type="entry name" value="RibuloseP-bd_barrel"/>
</dbReference>
<dbReference type="Pfam" id="PF00218">
    <property type="entry name" value="IGPS"/>
    <property type="match status" value="1"/>
</dbReference>
<dbReference type="KEGG" id="cdiv:CPM_1480"/>
<keyword evidence="5" id="KW-0210">Decarboxylase</keyword>
<dbReference type="Gene3D" id="3.20.20.70">
    <property type="entry name" value="Aldolase class I"/>
    <property type="match status" value="1"/>
</dbReference>
<dbReference type="InterPro" id="IPR013798">
    <property type="entry name" value="Indole-3-glycerol_P_synth_dom"/>
</dbReference>
<evidence type="ECO:0000313" key="10">
    <source>
        <dbReference type="EMBL" id="SIM75613.1"/>
    </source>
</evidence>
<dbReference type="InterPro" id="IPR013785">
    <property type="entry name" value="Aldolase_TIM"/>
</dbReference>